<evidence type="ECO:0000313" key="3">
    <source>
        <dbReference type="EMBL" id="CAE8583361.1"/>
    </source>
</evidence>
<evidence type="ECO:0000256" key="1">
    <source>
        <dbReference type="SAM" id="MobiDB-lite"/>
    </source>
</evidence>
<comment type="caution">
    <text evidence="4">The sequence shown here is derived from an EMBL/GenBank/DDBJ whole genome shotgun (WGS) entry which is preliminary data.</text>
</comment>
<feature type="domain" description="Protein kinase" evidence="2">
    <location>
        <begin position="46"/>
        <end position="297"/>
    </location>
</feature>
<dbReference type="GO" id="GO:0004674">
    <property type="term" value="F:protein serine/threonine kinase activity"/>
    <property type="evidence" value="ECO:0007669"/>
    <property type="project" value="TreeGrafter"/>
</dbReference>
<dbReference type="EMBL" id="CAJNNV010000701">
    <property type="protein sequence ID" value="CAE8583361.1"/>
    <property type="molecule type" value="Genomic_DNA"/>
</dbReference>
<proteinExistence type="predicted"/>
<sequence length="433" mass="47560">MKTTSVTLKMAMRQIVTSTVTLVQHPGTLKMEDGHENMQFDRSFELQPCDHLGEGAHSQVFSDVDGDLAVKVFNKKNADSLHEAKMLAKVTGSDHVVRMYGLFVATGFCSGVPSDVLLMEKCGTSFRDELEQTGPASEHRSGEVLKGLLAALEHIHSHGILHRDVKPDNILFALADRRRAQLSDFGLAACTSDENIKWTCGTPGYVAPELLSGKAGSDRIDVFAAGIVLYIALTMQHPFNIGKEWKIDVVNAEVNVDRLSGCLPDGGFRCCLLVQLLLQKDPDRRPSAKVARNNFWFRRLSVPESCLLPSVEMPAPQPRTASAPARSSIVGSHEPAPAPRSFTSKLLGALQNARRLVRLPDVFPISFWHFGLQSSQALDENSADELWPELQVSEGEYRQMCPELPGSCADPLGVDEHANNLDETLEILAFTSY</sequence>
<dbReference type="SMART" id="SM00220">
    <property type="entry name" value="S_TKc"/>
    <property type="match status" value="1"/>
</dbReference>
<dbReference type="Proteomes" id="UP000654075">
    <property type="component" value="Unassembled WGS sequence"/>
</dbReference>
<dbReference type="OrthoDB" id="25592at2759"/>
<dbReference type="PROSITE" id="PS00108">
    <property type="entry name" value="PROTEIN_KINASE_ST"/>
    <property type="match status" value="1"/>
</dbReference>
<accession>A0A813K7S3</accession>
<keyword evidence="6" id="KW-1185">Reference proteome</keyword>
<dbReference type="GO" id="GO:0005524">
    <property type="term" value="F:ATP binding"/>
    <property type="evidence" value="ECO:0007669"/>
    <property type="project" value="InterPro"/>
</dbReference>
<dbReference type="InterPro" id="IPR008271">
    <property type="entry name" value="Ser/Thr_kinase_AS"/>
</dbReference>
<dbReference type="EMBL" id="CAJNNW010029214">
    <property type="protein sequence ID" value="CAE8699490.1"/>
    <property type="molecule type" value="Genomic_DNA"/>
</dbReference>
<dbReference type="Proteomes" id="UP000626109">
    <property type="component" value="Unassembled WGS sequence"/>
</dbReference>
<evidence type="ECO:0000313" key="6">
    <source>
        <dbReference type="Proteomes" id="UP000654075"/>
    </source>
</evidence>
<dbReference type="GO" id="GO:0005634">
    <property type="term" value="C:nucleus"/>
    <property type="evidence" value="ECO:0007669"/>
    <property type="project" value="TreeGrafter"/>
</dbReference>
<evidence type="ECO:0000313" key="5">
    <source>
        <dbReference type="Proteomes" id="UP000626109"/>
    </source>
</evidence>
<dbReference type="CDD" id="cd14014">
    <property type="entry name" value="STKc_PknB_like"/>
    <property type="match status" value="1"/>
</dbReference>
<name>A0A813K7S3_POLGL</name>
<dbReference type="PROSITE" id="PS50011">
    <property type="entry name" value="PROTEIN_KINASE_DOM"/>
    <property type="match status" value="1"/>
</dbReference>
<dbReference type="OMA" id="WIKESAR"/>
<dbReference type="InterPro" id="IPR011009">
    <property type="entry name" value="Kinase-like_dom_sf"/>
</dbReference>
<reference evidence="4" key="1">
    <citation type="submission" date="2021-02" db="EMBL/GenBank/DDBJ databases">
        <authorList>
            <person name="Dougan E. K."/>
            <person name="Rhodes N."/>
            <person name="Thang M."/>
            <person name="Chan C."/>
        </authorList>
    </citation>
    <scope>NUCLEOTIDE SEQUENCE</scope>
</reference>
<dbReference type="AlphaFoldDB" id="A0A813K7S3"/>
<feature type="region of interest" description="Disordered" evidence="1">
    <location>
        <begin position="313"/>
        <end position="337"/>
    </location>
</feature>
<dbReference type="SUPFAM" id="SSF56112">
    <property type="entry name" value="Protein kinase-like (PK-like)"/>
    <property type="match status" value="1"/>
</dbReference>
<protein>
    <recommendedName>
        <fullName evidence="2">Protein kinase domain-containing protein</fullName>
    </recommendedName>
</protein>
<gene>
    <name evidence="3" type="ORF">PGLA1383_LOCUS2334</name>
    <name evidence="4" type="ORF">PGLA2088_LOCUS31181</name>
</gene>
<dbReference type="GO" id="GO:0005737">
    <property type="term" value="C:cytoplasm"/>
    <property type="evidence" value="ECO:0007669"/>
    <property type="project" value="TreeGrafter"/>
</dbReference>
<dbReference type="PANTHER" id="PTHR44167">
    <property type="entry name" value="OVARIAN-SPECIFIC SERINE/THREONINE-PROTEIN KINASE LOK-RELATED"/>
    <property type="match status" value="1"/>
</dbReference>
<dbReference type="GO" id="GO:0044773">
    <property type="term" value="P:mitotic DNA damage checkpoint signaling"/>
    <property type="evidence" value="ECO:0007669"/>
    <property type="project" value="TreeGrafter"/>
</dbReference>
<dbReference type="Pfam" id="PF00069">
    <property type="entry name" value="Pkinase"/>
    <property type="match status" value="1"/>
</dbReference>
<evidence type="ECO:0000313" key="4">
    <source>
        <dbReference type="EMBL" id="CAE8699490.1"/>
    </source>
</evidence>
<dbReference type="Gene3D" id="1.10.510.10">
    <property type="entry name" value="Transferase(Phosphotransferase) domain 1"/>
    <property type="match status" value="1"/>
</dbReference>
<evidence type="ECO:0000259" key="2">
    <source>
        <dbReference type="PROSITE" id="PS50011"/>
    </source>
</evidence>
<dbReference type="InterPro" id="IPR000719">
    <property type="entry name" value="Prot_kinase_dom"/>
</dbReference>
<organism evidence="4 5">
    <name type="scientific">Polarella glacialis</name>
    <name type="common">Dinoflagellate</name>
    <dbReference type="NCBI Taxonomy" id="89957"/>
    <lineage>
        <taxon>Eukaryota</taxon>
        <taxon>Sar</taxon>
        <taxon>Alveolata</taxon>
        <taxon>Dinophyceae</taxon>
        <taxon>Suessiales</taxon>
        <taxon>Suessiaceae</taxon>
        <taxon>Polarella</taxon>
    </lineage>
</organism>
<dbReference type="PANTHER" id="PTHR44167:SF18">
    <property type="entry name" value="PROTEIN KINASE DOMAIN-CONTAINING PROTEIN"/>
    <property type="match status" value="1"/>
</dbReference>